<name>A0A0F8ZLR1_9ZZZZ</name>
<accession>A0A0F8ZLR1</accession>
<dbReference type="GO" id="GO:0031241">
    <property type="term" value="C:periplasmic side of cell outer membrane"/>
    <property type="evidence" value="ECO:0007669"/>
    <property type="project" value="TreeGrafter"/>
</dbReference>
<gene>
    <name evidence="2" type="ORF">LCGC14_2679590</name>
</gene>
<dbReference type="InterPro" id="IPR007443">
    <property type="entry name" value="LpoA"/>
</dbReference>
<dbReference type="EMBL" id="LAZR01047205">
    <property type="protein sequence ID" value="KKK94762.1"/>
    <property type="molecule type" value="Genomic_DNA"/>
</dbReference>
<dbReference type="Gene3D" id="3.40.50.2300">
    <property type="match status" value="2"/>
</dbReference>
<organism evidence="2">
    <name type="scientific">marine sediment metagenome</name>
    <dbReference type="NCBI Taxonomy" id="412755"/>
    <lineage>
        <taxon>unclassified sequences</taxon>
        <taxon>metagenomes</taxon>
        <taxon>ecological metagenomes</taxon>
    </lineage>
</organism>
<evidence type="ECO:0000313" key="2">
    <source>
        <dbReference type="EMBL" id="KKK94762.1"/>
    </source>
</evidence>
<evidence type="ECO:0008006" key="3">
    <source>
        <dbReference type="Google" id="ProtNLM"/>
    </source>
</evidence>
<dbReference type="GO" id="GO:0030234">
    <property type="term" value="F:enzyme regulator activity"/>
    <property type="evidence" value="ECO:0007669"/>
    <property type="project" value="TreeGrafter"/>
</dbReference>
<dbReference type="PANTHER" id="PTHR38038">
    <property type="entry name" value="PENICILLIN-BINDING PROTEIN ACTIVATOR LPOA"/>
    <property type="match status" value="1"/>
</dbReference>
<proteinExistence type="predicted"/>
<reference evidence="2" key="1">
    <citation type="journal article" date="2015" name="Nature">
        <title>Complex archaea that bridge the gap between prokaryotes and eukaryotes.</title>
        <authorList>
            <person name="Spang A."/>
            <person name="Saw J.H."/>
            <person name="Jorgensen S.L."/>
            <person name="Zaremba-Niedzwiedzka K."/>
            <person name="Martijn J."/>
            <person name="Lind A.E."/>
            <person name="van Eijk R."/>
            <person name="Schleper C."/>
            <person name="Guy L."/>
            <person name="Ettema T.J."/>
        </authorList>
    </citation>
    <scope>NUCLEOTIDE SEQUENCE</scope>
</reference>
<keyword evidence="1" id="KW-0472">Membrane</keyword>
<dbReference type="PANTHER" id="PTHR38038:SF1">
    <property type="entry name" value="PENICILLIN-BINDING PROTEIN ACTIVATOR LPOA"/>
    <property type="match status" value="1"/>
</dbReference>
<dbReference type="GO" id="GO:0009252">
    <property type="term" value="P:peptidoglycan biosynthetic process"/>
    <property type="evidence" value="ECO:0007669"/>
    <property type="project" value="TreeGrafter"/>
</dbReference>
<protein>
    <recommendedName>
        <fullName evidence="3">Leucine-binding protein domain-containing protein</fullName>
    </recommendedName>
</protein>
<dbReference type="AlphaFoldDB" id="A0A0F8ZLR1"/>
<dbReference type="Pfam" id="PF04348">
    <property type="entry name" value="LppC"/>
    <property type="match status" value="1"/>
</dbReference>
<dbReference type="InterPro" id="IPR028082">
    <property type="entry name" value="Peripla_BP_I"/>
</dbReference>
<evidence type="ECO:0000256" key="1">
    <source>
        <dbReference type="ARBA" id="ARBA00023136"/>
    </source>
</evidence>
<dbReference type="CDD" id="cd06339">
    <property type="entry name" value="PBP1_YraM_LppC_lipoprotein-like"/>
    <property type="match status" value="1"/>
</dbReference>
<dbReference type="SUPFAM" id="SSF53822">
    <property type="entry name" value="Periplasmic binding protein-like I"/>
    <property type="match status" value="1"/>
</dbReference>
<sequence>LKAGVLAGLDNASIGETIFIDEMLSSAELSAKLLEIQPNFIIGPLLKANIDKLVASKALQDYPVLHLNTFDGERQSPQHYFFALNPEHEVQQALEHFLTVGYQKPMLLAPNNSSGQRLVDFFNLQWQRYSETTPEVGLYNDKKDMPTTIVNLLEVDKSKERIATVKSLFKQEVESETRSRRDIDVIYILGDAIETRLIKPYLDVNVSTFADRIPLYASSKSHSKQIDSTDKGDLDGLYFTELPWMLSGQITDHALRQQYNSLWPEQADISQRLFAMAYDSVAMLSNITQLSMIPGKRFNGLTGQLSITSDGQINRHLNWAQYKDRQIKAVQLETTAPLPLFMQSATSLSDSE</sequence>
<comment type="caution">
    <text evidence="2">The sequence shown here is derived from an EMBL/GenBank/DDBJ whole genome shotgun (WGS) entry which is preliminary data.</text>
</comment>
<feature type="non-terminal residue" evidence="2">
    <location>
        <position position="1"/>
    </location>
</feature>